<proteinExistence type="predicted"/>
<accession>H3GZQ7</accession>
<dbReference type="VEuPathDB" id="FungiDB:KRP23_1034"/>
<evidence type="ECO:0008006" key="3">
    <source>
        <dbReference type="Google" id="ProtNLM"/>
    </source>
</evidence>
<protein>
    <recommendedName>
        <fullName evidence="3">FYVE-type domain-containing protein</fullName>
    </recommendedName>
</protein>
<evidence type="ECO:0000313" key="1">
    <source>
        <dbReference type="EnsemblProtists" id="Phyra83312"/>
    </source>
</evidence>
<dbReference type="InterPro" id="IPR023393">
    <property type="entry name" value="START-like_dom_sf"/>
</dbReference>
<dbReference type="PANTHER" id="PTHR13510:SF44">
    <property type="entry name" value="RABENOSYN-5"/>
    <property type="match status" value="1"/>
</dbReference>
<dbReference type="SUPFAM" id="SSF55961">
    <property type="entry name" value="Bet v1-like"/>
    <property type="match status" value="1"/>
</dbReference>
<dbReference type="AlphaFoldDB" id="H3GZQ7"/>
<evidence type="ECO:0000313" key="2">
    <source>
        <dbReference type="Proteomes" id="UP000005238"/>
    </source>
</evidence>
<dbReference type="STRING" id="164328.H3GZQ7"/>
<dbReference type="Gene3D" id="3.30.530.20">
    <property type="match status" value="1"/>
</dbReference>
<dbReference type="InterPro" id="IPR052727">
    <property type="entry name" value="Rab4/Rab5_effector"/>
</dbReference>
<sequence length="376" mass="41920">MVKDRFTENPFGALALTAPDAHNLLDIVNTIVDTSLERYENFWTVEKAKVNTHKWKLIKARDETHVFVEHQQKRASSRSKSVDSITELPSLLTVGTTPGNLDDVMLGVVNPTLESTRVKASYVDDLSAAAVLSNVVMPSKEDPFRSVVVKWMELNIPFQSTGLVQNRDFVYVEATGMTETFDGERIGFHVLHSVNFPQTPSLPNRVRANMSICGFFRQVRPNLVSVYVTGIMDPVGNDRVRRLVVSNMASAFLSTLKYAHCGQMKKLAWALDAAYTKSKVVGAPNPERICVTCRKAVSRRVGDFSKSGDACTLCFGLVCSTCRLQRKISFVGPDLRLSQRKVVFCAVCMHATVKENACEAARRQIRSDDPVNEKHF</sequence>
<dbReference type="EMBL" id="DS566083">
    <property type="status" value="NOT_ANNOTATED_CDS"/>
    <property type="molecule type" value="Genomic_DNA"/>
</dbReference>
<dbReference type="Proteomes" id="UP000005238">
    <property type="component" value="Unassembled WGS sequence"/>
</dbReference>
<reference evidence="1" key="2">
    <citation type="submission" date="2015-06" db="UniProtKB">
        <authorList>
            <consortium name="EnsemblProtists"/>
        </authorList>
    </citation>
    <scope>IDENTIFICATION</scope>
    <source>
        <strain evidence="1">Pr102</strain>
    </source>
</reference>
<keyword evidence="2" id="KW-1185">Reference proteome</keyword>
<organism evidence="1 2">
    <name type="scientific">Phytophthora ramorum</name>
    <name type="common">Sudden oak death agent</name>
    <dbReference type="NCBI Taxonomy" id="164328"/>
    <lineage>
        <taxon>Eukaryota</taxon>
        <taxon>Sar</taxon>
        <taxon>Stramenopiles</taxon>
        <taxon>Oomycota</taxon>
        <taxon>Peronosporomycetes</taxon>
        <taxon>Peronosporales</taxon>
        <taxon>Peronosporaceae</taxon>
        <taxon>Phytophthora</taxon>
    </lineage>
</organism>
<dbReference type="Gene3D" id="3.30.40.10">
    <property type="entry name" value="Zinc/RING finger domain, C3HC4 (zinc finger)"/>
    <property type="match status" value="1"/>
</dbReference>
<name>H3GZQ7_PHYRM</name>
<dbReference type="OMA" id="EFTANPF"/>
<dbReference type="VEuPathDB" id="FungiDB:KRP22_1601"/>
<dbReference type="InterPro" id="IPR013083">
    <property type="entry name" value="Znf_RING/FYVE/PHD"/>
</dbReference>
<reference evidence="2" key="1">
    <citation type="journal article" date="2006" name="Science">
        <title>Phytophthora genome sequences uncover evolutionary origins and mechanisms of pathogenesis.</title>
        <authorList>
            <person name="Tyler B.M."/>
            <person name="Tripathy S."/>
            <person name="Zhang X."/>
            <person name="Dehal P."/>
            <person name="Jiang R.H."/>
            <person name="Aerts A."/>
            <person name="Arredondo F.D."/>
            <person name="Baxter L."/>
            <person name="Bensasson D."/>
            <person name="Beynon J.L."/>
            <person name="Chapman J."/>
            <person name="Damasceno C.M."/>
            <person name="Dorrance A.E."/>
            <person name="Dou D."/>
            <person name="Dickerman A.W."/>
            <person name="Dubchak I.L."/>
            <person name="Garbelotto M."/>
            <person name="Gijzen M."/>
            <person name="Gordon S.G."/>
            <person name="Govers F."/>
            <person name="Grunwald N.J."/>
            <person name="Huang W."/>
            <person name="Ivors K.L."/>
            <person name="Jones R.W."/>
            <person name="Kamoun S."/>
            <person name="Krampis K."/>
            <person name="Lamour K.H."/>
            <person name="Lee M.K."/>
            <person name="McDonald W.H."/>
            <person name="Medina M."/>
            <person name="Meijer H.J."/>
            <person name="Nordberg E.K."/>
            <person name="Maclean D.J."/>
            <person name="Ospina-Giraldo M.D."/>
            <person name="Morris P.F."/>
            <person name="Phuntumart V."/>
            <person name="Putnam N.H."/>
            <person name="Rash S."/>
            <person name="Rose J.K."/>
            <person name="Sakihama Y."/>
            <person name="Salamov A.A."/>
            <person name="Savidor A."/>
            <person name="Scheuring C.F."/>
            <person name="Smith B.M."/>
            <person name="Sobral B.W."/>
            <person name="Terry A."/>
            <person name="Torto-Alalibo T.A."/>
            <person name="Win J."/>
            <person name="Xu Z."/>
            <person name="Zhang H."/>
            <person name="Grigoriev I.V."/>
            <person name="Rokhsar D.S."/>
            <person name="Boore J.L."/>
        </authorList>
    </citation>
    <scope>NUCLEOTIDE SEQUENCE [LARGE SCALE GENOMIC DNA]</scope>
    <source>
        <strain evidence="2">Pr102</strain>
    </source>
</reference>
<dbReference type="EnsemblProtists" id="Phyra83312">
    <property type="protein sequence ID" value="Phyra83312"/>
    <property type="gene ID" value="Phyra83312"/>
</dbReference>
<dbReference type="HOGENOM" id="CLU_015303_0_0_1"/>
<dbReference type="eggNOG" id="ENOG502SHNI">
    <property type="taxonomic scope" value="Eukaryota"/>
</dbReference>
<dbReference type="PANTHER" id="PTHR13510">
    <property type="entry name" value="FYVE-FINGER-CONTAINING RAB5 EFFECTOR PROTEIN RABENOSYN-5-RELATED"/>
    <property type="match status" value="1"/>
</dbReference>
<dbReference type="InParanoid" id="H3GZQ7"/>